<evidence type="ECO:0000256" key="3">
    <source>
        <dbReference type="ARBA" id="ARBA00022525"/>
    </source>
</evidence>
<dbReference type="InterPro" id="IPR020519">
    <property type="entry name" value="DIPK2A/B"/>
</dbReference>
<reference evidence="7" key="1">
    <citation type="submission" date="2025-08" db="UniProtKB">
        <authorList>
            <consortium name="RefSeq"/>
        </authorList>
    </citation>
    <scope>IDENTIFICATION</scope>
    <source>
        <tissue evidence="7">Gonads</tissue>
    </source>
</reference>
<gene>
    <name evidence="7" type="primary">LOC106154874</name>
</gene>
<keyword evidence="3" id="KW-0964">Secreted</keyword>
<dbReference type="Pfam" id="PF12260">
    <property type="entry name" value="PIP49_C"/>
    <property type="match status" value="1"/>
</dbReference>
<dbReference type="PANTHER" id="PTHR32073">
    <property type="entry name" value="GH11358P"/>
    <property type="match status" value="1"/>
</dbReference>
<protein>
    <submittedName>
        <fullName evidence="7">Deleted in autism protein 1 homolog</fullName>
    </submittedName>
</protein>
<evidence type="ECO:0000313" key="6">
    <source>
        <dbReference type="Proteomes" id="UP000085678"/>
    </source>
</evidence>
<dbReference type="KEGG" id="lak:106154874"/>
<dbReference type="OrthoDB" id="10035316at2759"/>
<evidence type="ECO:0000256" key="4">
    <source>
        <dbReference type="ARBA" id="ARBA00022729"/>
    </source>
</evidence>
<evidence type="ECO:0000313" key="7">
    <source>
        <dbReference type="RefSeq" id="XP_013384861.1"/>
    </source>
</evidence>
<name>A0A1S3HH95_LINAN</name>
<dbReference type="InParanoid" id="A0A1S3HH95"/>
<comment type="subcellular location">
    <subcellularLocation>
        <location evidence="1">Secreted</location>
    </subcellularLocation>
</comment>
<evidence type="ECO:0000256" key="1">
    <source>
        <dbReference type="ARBA" id="ARBA00004613"/>
    </source>
</evidence>
<organism evidence="6 7">
    <name type="scientific">Lingula anatina</name>
    <name type="common">Brachiopod</name>
    <name type="synonym">Lingula unguis</name>
    <dbReference type="NCBI Taxonomy" id="7574"/>
    <lineage>
        <taxon>Eukaryota</taxon>
        <taxon>Metazoa</taxon>
        <taxon>Spiralia</taxon>
        <taxon>Lophotrochozoa</taxon>
        <taxon>Brachiopoda</taxon>
        <taxon>Linguliformea</taxon>
        <taxon>Lingulata</taxon>
        <taxon>Lingulida</taxon>
        <taxon>Linguloidea</taxon>
        <taxon>Lingulidae</taxon>
        <taxon>Lingula</taxon>
    </lineage>
</organism>
<dbReference type="RefSeq" id="XP_013384861.1">
    <property type="nucleotide sequence ID" value="XM_013529407.1"/>
</dbReference>
<dbReference type="InterPro" id="IPR022049">
    <property type="entry name" value="FAM69_kinase_dom"/>
</dbReference>
<evidence type="ECO:0000259" key="5">
    <source>
        <dbReference type="Pfam" id="PF12260"/>
    </source>
</evidence>
<sequence>MVVEQYVGKSLGDYYLSPWRTRVGLAYQLFQIADLLTNNKGNWSLYWTDVSYDNIAVDPDGRVVVVDLENIIVVDKLKIIQDRPPEWDTVLTSTFDECIPNHNCLSFSPDNLCTRLVADHNYYAVCRGILSSYADDEGHPGGLLHSMPDIIKTTWGLDKLLDECAKPSSEQTSRLKIKDQLLTVLAELAGVNG</sequence>
<dbReference type="AlphaFoldDB" id="A0A1S3HH95"/>
<keyword evidence="4" id="KW-0732">Signal</keyword>
<keyword evidence="6" id="KW-1185">Reference proteome</keyword>
<feature type="domain" description="FAM69 protein-kinase" evidence="5">
    <location>
        <begin position="9"/>
        <end position="167"/>
    </location>
</feature>
<comment type="similarity">
    <text evidence="2">Belongs to the DIPK family.</text>
</comment>
<dbReference type="PANTHER" id="PTHR32073:SF7">
    <property type="entry name" value="GH11358P"/>
    <property type="match status" value="1"/>
</dbReference>
<dbReference type="GO" id="GO:0005576">
    <property type="term" value="C:extracellular region"/>
    <property type="evidence" value="ECO:0007669"/>
    <property type="project" value="UniProtKB-SubCell"/>
</dbReference>
<evidence type="ECO:0000256" key="2">
    <source>
        <dbReference type="ARBA" id="ARBA00006338"/>
    </source>
</evidence>
<dbReference type="STRING" id="7574.A0A1S3HH95"/>
<accession>A0A1S3HH95</accession>
<dbReference type="OMA" id="YSICTHI"/>
<dbReference type="Proteomes" id="UP000085678">
    <property type="component" value="Unplaced"/>
</dbReference>
<dbReference type="GeneID" id="106154874"/>
<proteinExistence type="inferred from homology"/>